<comment type="caution">
    <text evidence="1">The sequence shown here is derived from an EMBL/GenBank/DDBJ whole genome shotgun (WGS) entry which is preliminary data.</text>
</comment>
<dbReference type="EMBL" id="CAJVQA010015182">
    <property type="protein sequence ID" value="CAG8735701.1"/>
    <property type="molecule type" value="Genomic_DNA"/>
</dbReference>
<feature type="non-terminal residue" evidence="1">
    <location>
        <position position="1"/>
    </location>
</feature>
<keyword evidence="2" id="KW-1185">Reference proteome</keyword>
<gene>
    <name evidence="1" type="ORF">CPELLU_LOCUS13779</name>
</gene>
<dbReference type="OrthoDB" id="10519759at2759"/>
<dbReference type="Proteomes" id="UP000789759">
    <property type="component" value="Unassembled WGS sequence"/>
</dbReference>
<reference evidence="1" key="1">
    <citation type="submission" date="2021-06" db="EMBL/GenBank/DDBJ databases">
        <authorList>
            <person name="Kallberg Y."/>
            <person name="Tangrot J."/>
            <person name="Rosling A."/>
        </authorList>
    </citation>
    <scope>NUCLEOTIDE SEQUENCE</scope>
    <source>
        <strain evidence="1">FL966</strain>
    </source>
</reference>
<name>A0A9N9NIE0_9GLOM</name>
<organism evidence="1 2">
    <name type="scientific">Cetraspora pellucida</name>
    <dbReference type="NCBI Taxonomy" id="1433469"/>
    <lineage>
        <taxon>Eukaryota</taxon>
        <taxon>Fungi</taxon>
        <taxon>Fungi incertae sedis</taxon>
        <taxon>Mucoromycota</taxon>
        <taxon>Glomeromycotina</taxon>
        <taxon>Glomeromycetes</taxon>
        <taxon>Diversisporales</taxon>
        <taxon>Gigasporaceae</taxon>
        <taxon>Cetraspora</taxon>
    </lineage>
</organism>
<sequence>DYIGAIANDFKNNNQVAIHRDLINIEANLTIIQDNHIFAKEDHMNNIQDNFDKEDYKIATQDNLVNNKKNYLAFICNVFTDVNDN</sequence>
<evidence type="ECO:0000313" key="2">
    <source>
        <dbReference type="Proteomes" id="UP000789759"/>
    </source>
</evidence>
<accession>A0A9N9NIE0</accession>
<proteinExistence type="predicted"/>
<evidence type="ECO:0000313" key="1">
    <source>
        <dbReference type="EMBL" id="CAG8735701.1"/>
    </source>
</evidence>
<protein>
    <submittedName>
        <fullName evidence="1">6595_t:CDS:1</fullName>
    </submittedName>
</protein>
<dbReference type="AlphaFoldDB" id="A0A9N9NIE0"/>